<organism evidence="1 2">
    <name type="scientific">Salinirubellus salinus</name>
    <dbReference type="NCBI Taxonomy" id="1364945"/>
    <lineage>
        <taxon>Archaea</taxon>
        <taxon>Methanobacteriati</taxon>
        <taxon>Methanobacteriota</taxon>
        <taxon>Stenosarchaea group</taxon>
        <taxon>Halobacteria</taxon>
        <taxon>Halobacteriales</taxon>
        <taxon>Natronomonadaceae</taxon>
        <taxon>Salinirubellus</taxon>
    </lineage>
</organism>
<dbReference type="KEGG" id="ssai:N0B31_10280"/>
<evidence type="ECO:0000313" key="1">
    <source>
        <dbReference type="EMBL" id="UWM56662.1"/>
    </source>
</evidence>
<accession>A0A9E7R6W5</accession>
<proteinExistence type="predicted"/>
<name>A0A9E7R6W5_9EURY</name>
<sequence length="258" mass="28352">MDDSIVKWIRGFVVEKGRLPSSVDYEHAHGDLLDDDILTGWDEYLVEAEVLDAERANGVDSSDLIFFIIDYVERENSTPTLNELLGALNGSEEQLDRVGEAFVHRYGSWFGSLDAAGITSKREPDVDGNEIVTDVRRVNRVVGGGTVSTPEYIEYGAYAVGTAESVLGVSSWGGVLDEAGLEQSTDYPGEGYSEQELISELWRVYELKRDYGMDDPVPKTADLKGPDRLTNAEVETFIRKFGSLAESLEAAGIPQDGE</sequence>
<dbReference type="AlphaFoldDB" id="A0A9E7R6W5"/>
<dbReference type="EMBL" id="CP104003">
    <property type="protein sequence ID" value="UWM56662.1"/>
    <property type="molecule type" value="Genomic_DNA"/>
</dbReference>
<evidence type="ECO:0000313" key="2">
    <source>
        <dbReference type="Proteomes" id="UP001057580"/>
    </source>
</evidence>
<dbReference type="RefSeq" id="WP_260643776.1">
    <property type="nucleotide sequence ID" value="NZ_CP104003.1"/>
</dbReference>
<reference evidence="1" key="1">
    <citation type="submission" date="2022-09" db="EMBL/GenBank/DDBJ databases">
        <title>Diverse halophilic archaea isolated from saline environments.</title>
        <authorList>
            <person name="Cui H.-L."/>
        </authorList>
    </citation>
    <scope>NUCLEOTIDE SEQUENCE</scope>
    <source>
        <strain evidence="1">ZS-35-S2</strain>
    </source>
</reference>
<keyword evidence="2" id="KW-1185">Reference proteome</keyword>
<protein>
    <submittedName>
        <fullName evidence="1">Uncharacterized protein</fullName>
    </submittedName>
</protein>
<dbReference type="Proteomes" id="UP001057580">
    <property type="component" value="Chromosome"/>
</dbReference>
<gene>
    <name evidence="1" type="ORF">N0B31_10280</name>
</gene>
<dbReference type="GeneID" id="74942812"/>